<proteinExistence type="predicted"/>
<organism evidence="2 3">
    <name type="scientific">Dissostichus mawsoni</name>
    <name type="common">Antarctic cod</name>
    <dbReference type="NCBI Taxonomy" id="36200"/>
    <lineage>
        <taxon>Eukaryota</taxon>
        <taxon>Metazoa</taxon>
        <taxon>Chordata</taxon>
        <taxon>Craniata</taxon>
        <taxon>Vertebrata</taxon>
        <taxon>Euteleostomi</taxon>
        <taxon>Actinopterygii</taxon>
        <taxon>Neopterygii</taxon>
        <taxon>Teleostei</taxon>
        <taxon>Neoteleostei</taxon>
        <taxon>Acanthomorphata</taxon>
        <taxon>Eupercaria</taxon>
        <taxon>Perciformes</taxon>
        <taxon>Notothenioidei</taxon>
        <taxon>Nototheniidae</taxon>
        <taxon>Dissostichus</taxon>
    </lineage>
</organism>
<comment type="caution">
    <text evidence="2">The sequence shown here is derived from an EMBL/GenBank/DDBJ whole genome shotgun (WGS) entry which is preliminary data.</text>
</comment>
<feature type="region of interest" description="Disordered" evidence="1">
    <location>
        <begin position="213"/>
        <end position="242"/>
    </location>
</feature>
<reference evidence="2 3" key="1">
    <citation type="submission" date="2020-03" db="EMBL/GenBank/DDBJ databases">
        <title>Dissostichus mawsoni Genome sequencing and assembly.</title>
        <authorList>
            <person name="Park H."/>
        </authorList>
    </citation>
    <scope>NUCLEOTIDE SEQUENCE [LARGE SCALE GENOMIC DNA]</scope>
    <source>
        <strain evidence="2">DM0001</strain>
        <tissue evidence="2">Muscle</tissue>
    </source>
</reference>
<protein>
    <submittedName>
        <fullName evidence="2">Uncharacterized protein</fullName>
    </submittedName>
</protein>
<feature type="region of interest" description="Disordered" evidence="1">
    <location>
        <begin position="274"/>
        <end position="357"/>
    </location>
</feature>
<keyword evidence="3" id="KW-1185">Reference proteome</keyword>
<evidence type="ECO:0000313" key="3">
    <source>
        <dbReference type="Proteomes" id="UP000518266"/>
    </source>
</evidence>
<feature type="compositionally biased region" description="Basic and acidic residues" evidence="1">
    <location>
        <begin position="274"/>
        <end position="290"/>
    </location>
</feature>
<evidence type="ECO:0000313" key="2">
    <source>
        <dbReference type="EMBL" id="KAF3839319.1"/>
    </source>
</evidence>
<accession>A0A7J5XRZ8</accession>
<feature type="compositionally biased region" description="Low complexity" evidence="1">
    <location>
        <begin position="312"/>
        <end position="321"/>
    </location>
</feature>
<sequence length="424" mass="46937">MSVCLVDRAQWNALCQREHAWKENSISAYIAFVTLLARRLILLMWKSPISPSHTLRLKEVLNSAKLEKIRCIVRGSLGKFHKMWNPFYSDGVGGVCRLRPHRASPAGNRLQFGAHLQLAAHIPQDVHELTPELHSHEGVQDGIEAAVEVAKRGGDHHGFLQRYSDSTAVARTKCVHHESDVVRRPADEEHHHHGHDDPESFLLLKALGAAAQPVQDAGITEDEDGGGQQEARRVGEQAGGQFPIKDSFGVEAEVVGNTLCSVASPVILNSIVKDPVREREQQREDPHRQAADVNHPGVPAGVHLGRVDDGQRQCQQQQDVGHPQVEDEGVRHTPPPPAPSQNPQQHPVPQDSHSEGHGVQNWYEHRLKVHALSQVTHITAITTILIRGIVHFIQVFHAVKQAVFGLCVRVAHLESLCKKKKEGI</sequence>
<dbReference type="AlphaFoldDB" id="A0A7J5XRZ8"/>
<dbReference type="Proteomes" id="UP000518266">
    <property type="component" value="Unassembled WGS sequence"/>
</dbReference>
<dbReference type="EMBL" id="JAAKFY010000021">
    <property type="protein sequence ID" value="KAF3839319.1"/>
    <property type="molecule type" value="Genomic_DNA"/>
</dbReference>
<name>A0A7J5XRZ8_DISMA</name>
<evidence type="ECO:0000256" key="1">
    <source>
        <dbReference type="SAM" id="MobiDB-lite"/>
    </source>
</evidence>
<gene>
    <name evidence="2" type="ORF">F7725_018036</name>
</gene>